<dbReference type="AlphaFoldDB" id="A0A2I0A200"/>
<dbReference type="STRING" id="1088818.A0A2I0A200"/>
<dbReference type="GO" id="GO:0005886">
    <property type="term" value="C:plasma membrane"/>
    <property type="evidence" value="ECO:0007669"/>
    <property type="project" value="TreeGrafter"/>
</dbReference>
<feature type="compositionally biased region" description="Basic and acidic residues" evidence="3">
    <location>
        <begin position="291"/>
        <end position="306"/>
    </location>
</feature>
<dbReference type="OrthoDB" id="748092at2759"/>
<keyword evidence="4" id="KW-0812">Transmembrane</keyword>
<feature type="compositionally biased region" description="Basic and acidic residues" evidence="3">
    <location>
        <begin position="320"/>
        <end position="335"/>
    </location>
</feature>
<dbReference type="InterPro" id="IPR044839">
    <property type="entry name" value="NDR1-like"/>
</dbReference>
<sequence>MDSQTQNSFKESNSLLMRCSCLFSFIFLTILLSSFVILILAILKPKKPHFHLHSIHLGHINLSTSSGKDIFFPPSIASVIFLTENSNKFGIRYSSSDLGVIYEDNPVGIVAVPAFYQPPYGRNVTVIMHVLLQRINITKFLNTKANSNGSSSNGSEVEGRWRSGGSKQGGCECDEVEPSEGAEPQRTGVEAVELRGRSSDCRRAASATAGSARAAGAGAQQALGRAATVHRSGTSAVIAGDWGAAWRRRAGRRASGRRHDGSMDPSGGLSGWRRSVAASPPASGEARASAARRDGKKVAKQRKQENSEMNFRDVGIPGNTKEREFRETVARKRGEPANGGSGRRLVQSNQESTRRFKKRRGRGKKKETKKKGALSWGPDTMKNCSLCPCVLSFGELFSDICRQGWCSSTQVPWFSGGKVTDELRAPFVCHRRDLPFVLEGEVDCDRRYLVPSCPRLRRLIWDRRGRWPVRRHVFGQDAAQEPRVNNNHHLIHDEA</sequence>
<dbReference type="PANTHER" id="PTHR31234">
    <property type="entry name" value="LATE EMBRYOGENESIS ABUNDANT (LEA) HYDROXYPROLINE-RICH GLYCOPROTEIN FAMILY"/>
    <property type="match status" value="1"/>
</dbReference>
<evidence type="ECO:0000256" key="3">
    <source>
        <dbReference type="SAM" id="MobiDB-lite"/>
    </source>
</evidence>
<gene>
    <name evidence="5" type="ORF">AXF42_Ash004108</name>
</gene>
<name>A0A2I0A200_9ASPA</name>
<evidence type="ECO:0000256" key="2">
    <source>
        <dbReference type="ARBA" id="ARBA00023136"/>
    </source>
</evidence>
<feature type="compositionally biased region" description="Low complexity" evidence="3">
    <location>
        <begin position="277"/>
        <end position="289"/>
    </location>
</feature>
<dbReference type="PANTHER" id="PTHR31234:SF54">
    <property type="entry name" value="LATE EMBRYOGENESIS ABUNDANT PROTEIN LEA-2 SUBGROUP DOMAIN-CONTAINING PROTEIN"/>
    <property type="match status" value="1"/>
</dbReference>
<accession>A0A2I0A200</accession>
<feature type="region of interest" description="Disordered" evidence="3">
    <location>
        <begin position="252"/>
        <end position="374"/>
    </location>
</feature>
<protein>
    <submittedName>
        <fullName evidence="5">Uncharacterized protein</fullName>
    </submittedName>
</protein>
<dbReference type="Proteomes" id="UP000236161">
    <property type="component" value="Unassembled WGS sequence"/>
</dbReference>
<feature type="compositionally biased region" description="Low complexity" evidence="3">
    <location>
        <begin position="146"/>
        <end position="155"/>
    </location>
</feature>
<feature type="compositionally biased region" description="Basic residues" evidence="3">
    <location>
        <begin position="355"/>
        <end position="372"/>
    </location>
</feature>
<organism evidence="5 6">
    <name type="scientific">Apostasia shenzhenica</name>
    <dbReference type="NCBI Taxonomy" id="1088818"/>
    <lineage>
        <taxon>Eukaryota</taxon>
        <taxon>Viridiplantae</taxon>
        <taxon>Streptophyta</taxon>
        <taxon>Embryophyta</taxon>
        <taxon>Tracheophyta</taxon>
        <taxon>Spermatophyta</taxon>
        <taxon>Magnoliopsida</taxon>
        <taxon>Liliopsida</taxon>
        <taxon>Asparagales</taxon>
        <taxon>Orchidaceae</taxon>
        <taxon>Apostasioideae</taxon>
        <taxon>Apostasia</taxon>
    </lineage>
</organism>
<feature type="region of interest" description="Disordered" evidence="3">
    <location>
        <begin position="146"/>
        <end position="205"/>
    </location>
</feature>
<evidence type="ECO:0000313" key="5">
    <source>
        <dbReference type="EMBL" id="PKA49568.1"/>
    </source>
</evidence>
<evidence type="ECO:0000256" key="4">
    <source>
        <dbReference type="SAM" id="Phobius"/>
    </source>
</evidence>
<reference evidence="5 6" key="1">
    <citation type="journal article" date="2017" name="Nature">
        <title>The Apostasia genome and the evolution of orchids.</title>
        <authorList>
            <person name="Zhang G.Q."/>
            <person name="Liu K.W."/>
            <person name="Li Z."/>
            <person name="Lohaus R."/>
            <person name="Hsiao Y.Y."/>
            <person name="Niu S.C."/>
            <person name="Wang J.Y."/>
            <person name="Lin Y.C."/>
            <person name="Xu Q."/>
            <person name="Chen L.J."/>
            <person name="Yoshida K."/>
            <person name="Fujiwara S."/>
            <person name="Wang Z.W."/>
            <person name="Zhang Y.Q."/>
            <person name="Mitsuda N."/>
            <person name="Wang M."/>
            <person name="Liu G.H."/>
            <person name="Pecoraro L."/>
            <person name="Huang H.X."/>
            <person name="Xiao X.J."/>
            <person name="Lin M."/>
            <person name="Wu X.Y."/>
            <person name="Wu W.L."/>
            <person name="Chen Y.Y."/>
            <person name="Chang S.B."/>
            <person name="Sakamoto S."/>
            <person name="Ohme-Takagi M."/>
            <person name="Yagi M."/>
            <person name="Zeng S.J."/>
            <person name="Shen C.Y."/>
            <person name="Yeh C.M."/>
            <person name="Luo Y.B."/>
            <person name="Tsai W.C."/>
            <person name="Van de Peer Y."/>
            <person name="Liu Z.J."/>
        </authorList>
    </citation>
    <scope>NUCLEOTIDE SEQUENCE [LARGE SCALE GENOMIC DNA]</scope>
    <source>
        <strain evidence="6">cv. Shenzhen</strain>
        <tissue evidence="5">Stem</tissue>
    </source>
</reference>
<proteinExistence type="predicted"/>
<feature type="compositionally biased region" description="Basic and acidic residues" evidence="3">
    <location>
        <begin position="192"/>
        <end position="203"/>
    </location>
</feature>
<keyword evidence="4" id="KW-1133">Transmembrane helix</keyword>
<keyword evidence="6" id="KW-1185">Reference proteome</keyword>
<comment type="subcellular location">
    <subcellularLocation>
        <location evidence="1">Membrane</location>
    </subcellularLocation>
</comment>
<keyword evidence="2 4" id="KW-0472">Membrane</keyword>
<feature type="transmembrane region" description="Helical" evidence="4">
    <location>
        <begin position="21"/>
        <end position="43"/>
    </location>
</feature>
<evidence type="ECO:0000313" key="6">
    <source>
        <dbReference type="Proteomes" id="UP000236161"/>
    </source>
</evidence>
<dbReference type="GO" id="GO:0098542">
    <property type="term" value="P:defense response to other organism"/>
    <property type="evidence" value="ECO:0007669"/>
    <property type="project" value="InterPro"/>
</dbReference>
<dbReference type="EMBL" id="KZ452037">
    <property type="protein sequence ID" value="PKA49568.1"/>
    <property type="molecule type" value="Genomic_DNA"/>
</dbReference>
<evidence type="ECO:0000256" key="1">
    <source>
        <dbReference type="ARBA" id="ARBA00004370"/>
    </source>
</evidence>